<evidence type="ECO:0000256" key="11">
    <source>
        <dbReference type="ARBA" id="ARBA00023284"/>
    </source>
</evidence>
<feature type="binding site" evidence="14">
    <location>
        <position position="49"/>
    </location>
    <ligand>
        <name>FAD</name>
        <dbReference type="ChEBI" id="CHEBI:57692"/>
    </ligand>
</feature>
<comment type="miscellaneous">
    <text evidence="16">The active site is a redox-active disulfide bond.</text>
</comment>
<protein>
    <recommendedName>
        <fullName evidence="4 16">Dihydrolipoyl dehydrogenase</fullName>
        <ecNumber evidence="3 16">1.8.1.4</ecNumber>
    </recommendedName>
</protein>
<dbReference type="Pfam" id="PF02852">
    <property type="entry name" value="Pyr_redox_dim"/>
    <property type="match status" value="1"/>
</dbReference>
<dbReference type="SUPFAM" id="SSF55424">
    <property type="entry name" value="FAD/NAD-linked reductases, dimerisation (C-terminal) domain"/>
    <property type="match status" value="1"/>
</dbReference>
<evidence type="ECO:0000256" key="9">
    <source>
        <dbReference type="ARBA" id="ARBA00023027"/>
    </source>
</evidence>
<evidence type="ECO:0000256" key="10">
    <source>
        <dbReference type="ARBA" id="ARBA00023157"/>
    </source>
</evidence>
<dbReference type="SUPFAM" id="SSF51905">
    <property type="entry name" value="FAD/NAD(P)-binding domain"/>
    <property type="match status" value="1"/>
</dbReference>
<dbReference type="InterPro" id="IPR001100">
    <property type="entry name" value="Pyr_nuc-diS_OxRdtase"/>
</dbReference>
<feature type="disulfide bond" description="Redox-active" evidence="15">
    <location>
        <begin position="40"/>
        <end position="45"/>
    </location>
</feature>
<keyword evidence="11 16" id="KW-0676">Redox-active center</keyword>
<dbReference type="InterPro" id="IPR004099">
    <property type="entry name" value="Pyr_nucl-diS_OxRdtase_dimer"/>
</dbReference>
<evidence type="ECO:0000256" key="15">
    <source>
        <dbReference type="PIRSR" id="PIRSR000350-4"/>
    </source>
</evidence>
<feature type="binding site" evidence="14">
    <location>
        <position position="269"/>
    </location>
    <ligand>
        <name>NAD(+)</name>
        <dbReference type="ChEBI" id="CHEBI:57540"/>
    </ligand>
</feature>
<gene>
    <name evidence="19" type="primary">lpdA</name>
    <name evidence="19" type="ORF">FYJ27_01100</name>
</gene>
<dbReference type="InterPro" id="IPR050151">
    <property type="entry name" value="Class-I_Pyr_Nuc-Dis_Oxidored"/>
</dbReference>
<dbReference type="InterPro" id="IPR036188">
    <property type="entry name" value="FAD/NAD-bd_sf"/>
</dbReference>
<dbReference type="GO" id="GO:0004148">
    <property type="term" value="F:dihydrolipoyl dehydrogenase (NADH) activity"/>
    <property type="evidence" value="ECO:0007669"/>
    <property type="project" value="UniProtKB-EC"/>
</dbReference>
<dbReference type="InterPro" id="IPR016156">
    <property type="entry name" value="FAD/NAD-linked_Rdtase_dimer_sf"/>
</dbReference>
<dbReference type="NCBIfam" id="TIGR01350">
    <property type="entry name" value="lipoamide_DH"/>
    <property type="match status" value="1"/>
</dbReference>
<keyword evidence="8 16" id="KW-0560">Oxidoreductase</keyword>
<keyword evidence="9 14" id="KW-0520">NAD</keyword>
<keyword evidence="5" id="KW-0963">Cytoplasm</keyword>
<dbReference type="PRINTS" id="PR00411">
    <property type="entry name" value="PNDRDTASEI"/>
</dbReference>
<feature type="binding site" evidence="14">
    <location>
        <begin position="179"/>
        <end position="186"/>
    </location>
    <ligand>
        <name>NAD(+)</name>
        <dbReference type="ChEBI" id="CHEBI:57540"/>
    </ligand>
</feature>
<dbReference type="RefSeq" id="WP_154481809.1">
    <property type="nucleotide sequence ID" value="NZ_VULR01000001.1"/>
</dbReference>
<dbReference type="PANTHER" id="PTHR22912:SF217">
    <property type="entry name" value="DIHYDROLIPOYL DEHYDROGENASE"/>
    <property type="match status" value="1"/>
</dbReference>
<feature type="binding site" evidence="14">
    <location>
        <position position="309"/>
    </location>
    <ligand>
        <name>FAD</name>
        <dbReference type="ChEBI" id="CHEBI:57692"/>
    </ligand>
</feature>
<accession>A0A844FEC3</accession>
<feature type="binding site" evidence="14">
    <location>
        <begin position="142"/>
        <end position="144"/>
    </location>
    <ligand>
        <name>FAD</name>
        <dbReference type="ChEBI" id="CHEBI:57692"/>
    </ligand>
</feature>
<evidence type="ECO:0000259" key="17">
    <source>
        <dbReference type="Pfam" id="PF02852"/>
    </source>
</evidence>
<evidence type="ECO:0000256" key="5">
    <source>
        <dbReference type="ARBA" id="ARBA00022490"/>
    </source>
</evidence>
<reference evidence="19 20" key="1">
    <citation type="submission" date="2019-08" db="EMBL/GenBank/DDBJ databases">
        <title>In-depth cultivation of the pig gut microbiome towards novel bacterial diversity and tailored functional studies.</title>
        <authorList>
            <person name="Wylensek D."/>
            <person name="Hitch T.C.A."/>
            <person name="Clavel T."/>
        </authorList>
    </citation>
    <scope>NUCLEOTIDE SEQUENCE [LARGE SCALE GENOMIC DNA]</scope>
    <source>
        <strain evidence="19 20">Med78-601-WT-4W-RMD-3</strain>
    </source>
</reference>
<keyword evidence="6 16" id="KW-0285">Flavoprotein</keyword>
<evidence type="ECO:0000256" key="16">
    <source>
        <dbReference type="RuleBase" id="RU003692"/>
    </source>
</evidence>
<dbReference type="InterPro" id="IPR023753">
    <property type="entry name" value="FAD/NAD-binding_dom"/>
</dbReference>
<keyword evidence="14" id="KW-0547">Nucleotide-binding</keyword>
<dbReference type="InterPro" id="IPR012999">
    <property type="entry name" value="Pyr_OxRdtase_I_AS"/>
</dbReference>
<feature type="active site" description="Proton acceptor" evidence="13">
    <location>
        <position position="441"/>
    </location>
</feature>
<dbReference type="OrthoDB" id="9800167at2"/>
<evidence type="ECO:0000313" key="19">
    <source>
        <dbReference type="EMBL" id="MSS42335.1"/>
    </source>
</evidence>
<evidence type="ECO:0000256" key="6">
    <source>
        <dbReference type="ARBA" id="ARBA00022630"/>
    </source>
</evidence>
<comment type="subcellular location">
    <subcellularLocation>
        <location evidence="1">Cytoplasm</location>
    </subcellularLocation>
</comment>
<evidence type="ECO:0000256" key="14">
    <source>
        <dbReference type="PIRSR" id="PIRSR000350-3"/>
    </source>
</evidence>
<comment type="similarity">
    <text evidence="2 16">Belongs to the class-I pyridine nucleotide-disulfide oxidoreductase family.</text>
</comment>
<evidence type="ECO:0000256" key="4">
    <source>
        <dbReference type="ARBA" id="ARBA00016961"/>
    </source>
</evidence>
<evidence type="ECO:0000256" key="7">
    <source>
        <dbReference type="ARBA" id="ARBA00022827"/>
    </source>
</evidence>
<comment type="cofactor">
    <cofactor evidence="14 16">
        <name>FAD</name>
        <dbReference type="ChEBI" id="CHEBI:57692"/>
    </cofactor>
    <text evidence="14 16">Binds 1 FAD per subunit.</text>
</comment>
<evidence type="ECO:0000256" key="2">
    <source>
        <dbReference type="ARBA" id="ARBA00007532"/>
    </source>
</evidence>
<dbReference type="PIRSF" id="PIRSF000350">
    <property type="entry name" value="Mercury_reductase_MerA"/>
    <property type="match status" value="1"/>
</dbReference>
<evidence type="ECO:0000256" key="3">
    <source>
        <dbReference type="ARBA" id="ARBA00012608"/>
    </source>
</evidence>
<comment type="catalytic activity">
    <reaction evidence="12 16">
        <text>N(6)-[(R)-dihydrolipoyl]-L-lysyl-[protein] + NAD(+) = N(6)-[(R)-lipoyl]-L-lysyl-[protein] + NADH + H(+)</text>
        <dbReference type="Rhea" id="RHEA:15045"/>
        <dbReference type="Rhea" id="RHEA-COMP:10474"/>
        <dbReference type="Rhea" id="RHEA-COMP:10475"/>
        <dbReference type="ChEBI" id="CHEBI:15378"/>
        <dbReference type="ChEBI" id="CHEBI:57540"/>
        <dbReference type="ChEBI" id="CHEBI:57945"/>
        <dbReference type="ChEBI" id="CHEBI:83099"/>
        <dbReference type="ChEBI" id="CHEBI:83100"/>
        <dbReference type="EC" id="1.8.1.4"/>
    </reaction>
</comment>
<feature type="domain" description="Pyridine nucleotide-disulphide oxidoreductase dimerisation" evidence="17">
    <location>
        <begin position="345"/>
        <end position="451"/>
    </location>
</feature>
<dbReference type="Gene3D" id="3.30.390.30">
    <property type="match status" value="1"/>
</dbReference>
<evidence type="ECO:0000256" key="12">
    <source>
        <dbReference type="ARBA" id="ARBA00049187"/>
    </source>
</evidence>
<evidence type="ECO:0000313" key="20">
    <source>
        <dbReference type="Proteomes" id="UP000462760"/>
    </source>
</evidence>
<evidence type="ECO:0000256" key="13">
    <source>
        <dbReference type="PIRSR" id="PIRSR000350-2"/>
    </source>
</evidence>
<dbReference type="EC" id="1.8.1.4" evidence="3 16"/>
<comment type="caution">
    <text evidence="19">The sequence shown here is derived from an EMBL/GenBank/DDBJ whole genome shotgun (WGS) entry which is preliminary data.</text>
</comment>
<dbReference type="Gene3D" id="3.50.50.60">
    <property type="entry name" value="FAD/NAD(P)-binding domain"/>
    <property type="match status" value="2"/>
</dbReference>
<evidence type="ECO:0000256" key="8">
    <source>
        <dbReference type="ARBA" id="ARBA00023002"/>
    </source>
</evidence>
<organism evidence="19 20">
    <name type="scientific">Anaerosalibacter bizertensis</name>
    <dbReference type="NCBI Taxonomy" id="932217"/>
    <lineage>
        <taxon>Bacteria</taxon>
        <taxon>Bacillati</taxon>
        <taxon>Bacillota</taxon>
        <taxon>Tissierellia</taxon>
        <taxon>Tissierellales</taxon>
        <taxon>Sporanaerobacteraceae</taxon>
        <taxon>Anaerosalibacter</taxon>
    </lineage>
</organism>
<dbReference type="GO" id="GO:0050660">
    <property type="term" value="F:flavin adenine dinucleotide binding"/>
    <property type="evidence" value="ECO:0007669"/>
    <property type="project" value="InterPro"/>
</dbReference>
<dbReference type="Pfam" id="PF07992">
    <property type="entry name" value="Pyr_redox_2"/>
    <property type="match status" value="1"/>
</dbReference>
<dbReference type="PANTHER" id="PTHR22912">
    <property type="entry name" value="DISULFIDE OXIDOREDUCTASE"/>
    <property type="match status" value="1"/>
</dbReference>
<dbReference type="GO" id="GO:0006103">
    <property type="term" value="P:2-oxoglutarate metabolic process"/>
    <property type="evidence" value="ECO:0007669"/>
    <property type="project" value="TreeGrafter"/>
</dbReference>
<dbReference type="GO" id="GO:0005737">
    <property type="term" value="C:cytoplasm"/>
    <property type="evidence" value="ECO:0007669"/>
    <property type="project" value="UniProtKB-SubCell"/>
</dbReference>
<sequence length="476" mass="51859">MKKNIAIIGAGPAGYVAAIRGAQLGANIYLIEDRDLGGTCLNRGCIPTKAYFRNAEIMTDLKNSEEFGIKVDNYNLDGKRMQERKNGIVNQLVKGIEKLLSSYENIEYIAGRAKLKDKNTISVKLKNNDEREISVDNILIATGSKPTMTETKGIDMEGVITSDDLLSMEEIPETLIVVGAGVIGVEFASIYNGLGSNVILLASRMLKNADKEISKRITPLLKKQGIDVYMDIRAKEIIKEGDKLKVVARYKNKDEEIEVLGDKVLIASGRGPVVEGLGLDELGIEYSEKGISVNENFETNIEGIYAAGDVNNVGIQLAHVASSQAIYVIEKIMGIEPKINLDIYPNCVFSIPEVADVGLTEEEAKEKGISYKVSKFLFGANGKALTLGQGEGLVKVLSNEENKIIGVHIIGPHANDLIHEGALAISNDLSVEDIGRTIHAHPTLSEAFYEATLGLTGEAIHMAPPRKRKKRKKKIK</sequence>
<evidence type="ECO:0000256" key="1">
    <source>
        <dbReference type="ARBA" id="ARBA00004496"/>
    </source>
</evidence>
<dbReference type="PRINTS" id="PR00368">
    <property type="entry name" value="FADPNR"/>
</dbReference>
<proteinExistence type="inferred from homology"/>
<dbReference type="FunFam" id="3.30.390.30:FF:000001">
    <property type="entry name" value="Dihydrolipoyl dehydrogenase"/>
    <property type="match status" value="1"/>
</dbReference>
<dbReference type="PROSITE" id="PS00076">
    <property type="entry name" value="PYRIDINE_REDOX_1"/>
    <property type="match status" value="1"/>
</dbReference>
<feature type="domain" description="FAD/NAD(P)-binding" evidence="18">
    <location>
        <begin position="4"/>
        <end position="325"/>
    </location>
</feature>
<name>A0A844FEC3_9FIRM</name>
<dbReference type="AlphaFoldDB" id="A0A844FEC3"/>
<dbReference type="InterPro" id="IPR006258">
    <property type="entry name" value="Lipoamide_DH"/>
</dbReference>
<keyword evidence="10" id="KW-1015">Disulfide bond</keyword>
<dbReference type="EMBL" id="VULR01000001">
    <property type="protein sequence ID" value="MSS42335.1"/>
    <property type="molecule type" value="Genomic_DNA"/>
</dbReference>
<keyword evidence="7 14" id="KW-0274">FAD</keyword>
<evidence type="ECO:0000259" key="18">
    <source>
        <dbReference type="Pfam" id="PF07992"/>
    </source>
</evidence>
<dbReference type="Proteomes" id="UP000462760">
    <property type="component" value="Unassembled WGS sequence"/>
</dbReference>